<keyword evidence="2" id="KW-0378">Hydrolase</keyword>
<dbReference type="PANTHER" id="PTHR43794:SF11">
    <property type="entry name" value="AMIDOHYDROLASE-RELATED DOMAIN-CONTAINING PROTEIN"/>
    <property type="match status" value="1"/>
</dbReference>
<evidence type="ECO:0000259" key="4">
    <source>
        <dbReference type="Pfam" id="PF01979"/>
    </source>
</evidence>
<evidence type="ECO:0000259" key="5">
    <source>
        <dbReference type="Pfam" id="PF22039"/>
    </source>
</evidence>
<dbReference type="GO" id="GO:0016810">
    <property type="term" value="F:hydrolase activity, acting on carbon-nitrogen (but not peptide) bonds"/>
    <property type="evidence" value="ECO:0007669"/>
    <property type="project" value="InterPro"/>
</dbReference>
<evidence type="ECO:0000256" key="3">
    <source>
        <dbReference type="ARBA" id="ARBA00022833"/>
    </source>
</evidence>
<reference evidence="6" key="1">
    <citation type="submission" date="2022-06" db="EMBL/GenBank/DDBJ databases">
        <title>Whole genome shotgun sequencing (WGS) of Rathayibacter sp. ZW T2_19, isolated from stored onions (Allium cepa).</title>
        <authorList>
            <person name="Stoll D.A."/>
            <person name="Huch M."/>
        </authorList>
    </citation>
    <scope>NUCLEOTIDE SEQUENCE</scope>
    <source>
        <strain evidence="6">ZW T2_19</strain>
    </source>
</reference>
<protein>
    <submittedName>
        <fullName evidence="6">Amidohydrolase family protein</fullName>
    </submittedName>
</protein>
<dbReference type="Pfam" id="PF22039">
    <property type="entry name" value="HUTI_composite_bact"/>
    <property type="match status" value="1"/>
</dbReference>
<comment type="caution">
    <text evidence="6">The sequence shown here is derived from an EMBL/GenBank/DDBJ whole genome shotgun (WGS) entry which is preliminary data.</text>
</comment>
<dbReference type="GO" id="GO:0046872">
    <property type="term" value="F:metal ion binding"/>
    <property type="evidence" value="ECO:0007669"/>
    <property type="project" value="UniProtKB-KW"/>
</dbReference>
<proteinExistence type="predicted"/>
<accession>A0A9X2DYE1</accession>
<keyword evidence="7" id="KW-1185">Reference proteome</keyword>
<dbReference type="PANTHER" id="PTHR43794">
    <property type="entry name" value="AMINOHYDROLASE SSNA-RELATED"/>
    <property type="match status" value="1"/>
</dbReference>
<evidence type="ECO:0000313" key="7">
    <source>
        <dbReference type="Proteomes" id="UP001155240"/>
    </source>
</evidence>
<dbReference type="EMBL" id="JAMRYM010000004">
    <property type="protein sequence ID" value="MCM6761356.1"/>
    <property type="molecule type" value="Genomic_DNA"/>
</dbReference>
<gene>
    <name evidence="6" type="ORF">NB037_02895</name>
</gene>
<evidence type="ECO:0000313" key="6">
    <source>
        <dbReference type="EMBL" id="MCM6761356.1"/>
    </source>
</evidence>
<feature type="domain" description="Aminodeoxyfutalosine deaminase/Imidazolonepropionase-like composite" evidence="5">
    <location>
        <begin position="26"/>
        <end position="46"/>
    </location>
</feature>
<dbReference type="InterPro" id="IPR054418">
    <property type="entry name" value="MQNX/HUTI_composite_N"/>
</dbReference>
<evidence type="ECO:0000256" key="1">
    <source>
        <dbReference type="ARBA" id="ARBA00022723"/>
    </source>
</evidence>
<dbReference type="Pfam" id="PF01979">
    <property type="entry name" value="Amidohydro_1"/>
    <property type="match status" value="1"/>
</dbReference>
<dbReference type="Gene3D" id="2.30.40.10">
    <property type="entry name" value="Urease, subunit C, domain 1"/>
    <property type="match status" value="1"/>
</dbReference>
<organism evidence="6 7">
    <name type="scientific">Rathayibacter rubneri</name>
    <dbReference type="NCBI Taxonomy" id="2950106"/>
    <lineage>
        <taxon>Bacteria</taxon>
        <taxon>Bacillati</taxon>
        <taxon>Actinomycetota</taxon>
        <taxon>Actinomycetes</taxon>
        <taxon>Micrococcales</taxon>
        <taxon>Microbacteriaceae</taxon>
        <taxon>Rathayibacter</taxon>
    </lineage>
</organism>
<dbReference type="InterPro" id="IPR011059">
    <property type="entry name" value="Metal-dep_hydrolase_composite"/>
</dbReference>
<evidence type="ECO:0000256" key="2">
    <source>
        <dbReference type="ARBA" id="ARBA00022801"/>
    </source>
</evidence>
<keyword evidence="3" id="KW-0862">Zinc</keyword>
<dbReference type="InterPro" id="IPR050287">
    <property type="entry name" value="MTA/SAH_deaminase"/>
</dbReference>
<feature type="domain" description="Amidohydrolase-related" evidence="4">
    <location>
        <begin position="59"/>
        <end position="417"/>
    </location>
</feature>
<dbReference type="InterPro" id="IPR006680">
    <property type="entry name" value="Amidohydro-rel"/>
</dbReference>
<dbReference type="AlphaFoldDB" id="A0A9X2DYE1"/>
<dbReference type="SUPFAM" id="SSF51556">
    <property type="entry name" value="Metallo-dependent hydrolases"/>
    <property type="match status" value="1"/>
</dbReference>
<dbReference type="RefSeq" id="WP_251943479.1">
    <property type="nucleotide sequence ID" value="NZ_JAMRYM010000004.1"/>
</dbReference>
<keyword evidence="1" id="KW-0479">Metal-binding</keyword>
<name>A0A9X2DYE1_9MICO</name>
<dbReference type="Proteomes" id="UP001155240">
    <property type="component" value="Unassembled WGS sequence"/>
</dbReference>
<dbReference type="SUPFAM" id="SSF51338">
    <property type="entry name" value="Composite domain of metallo-dependent hydrolases"/>
    <property type="match status" value="2"/>
</dbReference>
<dbReference type="InterPro" id="IPR032466">
    <property type="entry name" value="Metal_Hydrolase"/>
</dbReference>
<dbReference type="Gene3D" id="3.20.20.140">
    <property type="entry name" value="Metal-dependent hydrolases"/>
    <property type="match status" value="1"/>
</dbReference>
<sequence length="422" mass="44520">MDPVTGVEVHLAPWVVPVAGEPIRGGAVAVRGERILAVGPRDEVLAEGADRVREWDGAITPGLVNAHSHLQYTCMAAVGAGRYEGFEDWSRAFQVVYEQPHDWAASAADGLAIAVSTGTTAIADIVTDLEALDVLEAGRVHGIAYWELMSLLEDDWRGSGRSITAELVRTSGVTRIGLSPHAPYSLDTPVLSDLTGLSQELGVRRHLHLAESAWEAEYTMHGRGALAEQWRRWGYDAFHLLRNGGSALRPVAYAETIGALGDDVHIAHGIYVDAEDRATLRRAGTSVALCPRSNAVIGLDEAPVADYLREGNAIAVGTDSLSSTPSLDLLGDVAELHRIARQQGYTGRDLHARLLHAATFGGAVAMGAADSFGALVPGALADLAVLDVSAATADDLVAAIVEAGEGTALATIISGEVRWARS</sequence>